<dbReference type="InterPro" id="IPR027417">
    <property type="entry name" value="P-loop_NTPase"/>
</dbReference>
<dbReference type="EMBL" id="BAABIZ010000007">
    <property type="protein sequence ID" value="GAA5107536.1"/>
    <property type="molecule type" value="Genomic_DNA"/>
</dbReference>
<keyword evidence="3 6" id="KW-0067">ATP-binding</keyword>
<dbReference type="Gene3D" id="1.10.287.380">
    <property type="entry name" value="Valyl-tRNA synthetase, C-terminal domain"/>
    <property type="match status" value="1"/>
</dbReference>
<evidence type="ECO:0000313" key="7">
    <source>
        <dbReference type="Proteomes" id="UP001500864"/>
    </source>
</evidence>
<dbReference type="PANTHER" id="PTHR42855:SF1">
    <property type="entry name" value="ABC TRANSPORTER DOMAIN-CONTAINING PROTEIN"/>
    <property type="match status" value="1"/>
</dbReference>
<dbReference type="Gene3D" id="3.40.50.300">
    <property type="entry name" value="P-loop containing nucleotide triphosphate hydrolases"/>
    <property type="match status" value="2"/>
</dbReference>
<dbReference type="InterPro" id="IPR003593">
    <property type="entry name" value="AAA+_ATPase"/>
</dbReference>
<dbReference type="InterPro" id="IPR003439">
    <property type="entry name" value="ABC_transporter-like_ATP-bd"/>
</dbReference>
<gene>
    <name evidence="6" type="ORF">GCM10023261_09010</name>
</gene>
<dbReference type="InterPro" id="IPR051309">
    <property type="entry name" value="ABCF_ATPase"/>
</dbReference>
<keyword evidence="2" id="KW-0547">Nucleotide-binding</keyword>
<organism evidence="6 7">
    <name type="scientific">Bartonella jaculi</name>
    <dbReference type="NCBI Taxonomy" id="686226"/>
    <lineage>
        <taxon>Bacteria</taxon>
        <taxon>Pseudomonadati</taxon>
        <taxon>Pseudomonadota</taxon>
        <taxon>Alphaproteobacteria</taxon>
        <taxon>Hyphomicrobiales</taxon>
        <taxon>Bartonellaceae</taxon>
        <taxon>Bartonella</taxon>
    </lineage>
</organism>
<dbReference type="GO" id="GO:0005524">
    <property type="term" value="F:ATP binding"/>
    <property type="evidence" value="ECO:0007669"/>
    <property type="project" value="UniProtKB-KW"/>
</dbReference>
<dbReference type="CDD" id="cd03221">
    <property type="entry name" value="ABCF_EF-3"/>
    <property type="match status" value="2"/>
</dbReference>
<feature type="region of interest" description="Disordered" evidence="4">
    <location>
        <begin position="510"/>
        <end position="536"/>
    </location>
</feature>
<name>A0ABP9N4D5_9HYPH</name>
<evidence type="ECO:0000256" key="3">
    <source>
        <dbReference type="ARBA" id="ARBA00022840"/>
    </source>
</evidence>
<protein>
    <submittedName>
        <fullName evidence="6">ABC-F family ATP-binding cassette domain-containing protein</fullName>
    </submittedName>
</protein>
<dbReference type="PROSITE" id="PS00211">
    <property type="entry name" value="ABC_TRANSPORTER_1"/>
    <property type="match status" value="2"/>
</dbReference>
<evidence type="ECO:0000256" key="1">
    <source>
        <dbReference type="ARBA" id="ARBA00005417"/>
    </source>
</evidence>
<dbReference type="RefSeq" id="WP_345115799.1">
    <property type="nucleotide sequence ID" value="NZ_BAABIZ010000007.1"/>
</dbReference>
<feature type="domain" description="ABC transporter" evidence="5">
    <location>
        <begin position="283"/>
        <end position="509"/>
    </location>
</feature>
<dbReference type="PROSITE" id="PS50893">
    <property type="entry name" value="ABC_TRANSPORTER_2"/>
    <property type="match status" value="2"/>
</dbReference>
<reference evidence="7" key="1">
    <citation type="journal article" date="2019" name="Int. J. Syst. Evol. Microbiol.">
        <title>The Global Catalogue of Microorganisms (GCM) 10K type strain sequencing project: providing services to taxonomists for standard genome sequencing and annotation.</title>
        <authorList>
            <consortium name="The Broad Institute Genomics Platform"/>
            <consortium name="The Broad Institute Genome Sequencing Center for Infectious Disease"/>
            <person name="Wu L."/>
            <person name="Ma J."/>
        </authorList>
    </citation>
    <scope>NUCLEOTIDE SEQUENCE [LARGE SCALE GENOMIC DNA]</scope>
    <source>
        <strain evidence="7">JCM 17712</strain>
    </source>
</reference>
<dbReference type="Pfam" id="PF00005">
    <property type="entry name" value="ABC_tran"/>
    <property type="match status" value="2"/>
</dbReference>
<dbReference type="InterPro" id="IPR032524">
    <property type="entry name" value="ABC_tran_C"/>
</dbReference>
<proteinExistence type="inferred from homology"/>
<dbReference type="SMART" id="SM00382">
    <property type="entry name" value="AAA"/>
    <property type="match status" value="2"/>
</dbReference>
<comment type="caution">
    <text evidence="6">The sequence shown here is derived from an EMBL/GenBank/DDBJ whole genome shotgun (WGS) entry which is preliminary data.</text>
</comment>
<feature type="domain" description="ABC transporter" evidence="5">
    <location>
        <begin position="6"/>
        <end position="216"/>
    </location>
</feature>
<dbReference type="SUPFAM" id="SSF52540">
    <property type="entry name" value="P-loop containing nucleoside triphosphate hydrolases"/>
    <property type="match status" value="2"/>
</dbReference>
<dbReference type="InterPro" id="IPR017871">
    <property type="entry name" value="ABC_transporter-like_CS"/>
</dbReference>
<dbReference type="Pfam" id="PF16326">
    <property type="entry name" value="ABC_tran_CTD"/>
    <property type="match status" value="1"/>
</dbReference>
<evidence type="ECO:0000313" key="6">
    <source>
        <dbReference type="EMBL" id="GAA5107536.1"/>
    </source>
</evidence>
<evidence type="ECO:0000256" key="4">
    <source>
        <dbReference type="SAM" id="MobiDB-lite"/>
    </source>
</evidence>
<sequence length="626" mass="70896">MAVPLLRLERVFLTFGKTPLLNQASLSVEQGARIALVGRNGCGKSTLLKIAAGMNEPNEGEIFRHPRATLRYVSQNPECSGVEDIRTSVEAGLDDTPDVQWINTLLANLGFLGTEKLATLSGGEKRRVSLLQAIAAKPDILLLDEPTNHLDLPTIEWLERTLCSLRSAIVVISHDRRFLENVTRSTVWLDRGMTKRLEKRFAEFENWRDKALEEEALEQHKLGRQIAREEQWLRYGVTARRKRNVRRLGALKELRQQHQTYKGPTGSALLAAAKSHDSGQLVLEAKRISKSHSERVLVKDFSLRIQRGDRIGLVGPNGIGKTTLLSALIGQESVDSGTVRHGYNLSMALLDQQRILNENETLAHYLTGGRGETLLINGQERHVVSYMKDFLFLPEQARTPIKELSGGERARLMLARLLSQPANFLILDEPTNDLDMETLDLLQEFIADFAGTVLLVSHDRDFLDRTVTHILAPQGDGHWILYAGGYSDMMAQRKQNALLAHKDKELSQRKVLPKSRVQENEKLPSSSNRGFMGREKTKPRKLSYKQVYALEKLPEQIAALQDEIKKIEQELSDPALYCKDKERFERLSTVLEEKKSSCAQKEEQWLELELLREEIEKETFPGSHEN</sequence>
<evidence type="ECO:0000256" key="2">
    <source>
        <dbReference type="ARBA" id="ARBA00022741"/>
    </source>
</evidence>
<dbReference type="Proteomes" id="UP001500864">
    <property type="component" value="Unassembled WGS sequence"/>
</dbReference>
<comment type="similarity">
    <text evidence="1">Belongs to the ABC transporter superfamily.</text>
</comment>
<keyword evidence="7" id="KW-1185">Reference proteome</keyword>
<evidence type="ECO:0000259" key="5">
    <source>
        <dbReference type="PROSITE" id="PS50893"/>
    </source>
</evidence>
<dbReference type="InterPro" id="IPR037118">
    <property type="entry name" value="Val-tRNA_synth_C_sf"/>
</dbReference>
<dbReference type="PANTHER" id="PTHR42855">
    <property type="entry name" value="ABC TRANSPORTER ATP-BINDING SUBUNIT"/>
    <property type="match status" value="1"/>
</dbReference>
<accession>A0ABP9N4D5</accession>